<dbReference type="InterPro" id="IPR013097">
    <property type="entry name" value="Dabb"/>
</dbReference>
<dbReference type="GeneID" id="87885434"/>
<proteinExistence type="predicted"/>
<dbReference type="AlphaFoldDB" id="A0AAJ0M6G9"/>
<keyword evidence="3" id="KW-1185">Reference proteome</keyword>
<dbReference type="Pfam" id="PF07876">
    <property type="entry name" value="Dabb"/>
    <property type="match status" value="1"/>
</dbReference>
<reference evidence="2" key="1">
    <citation type="journal article" date="2023" name="Mol. Phylogenet. Evol.">
        <title>Genome-scale phylogeny and comparative genomics of the fungal order Sordariales.</title>
        <authorList>
            <person name="Hensen N."/>
            <person name="Bonometti L."/>
            <person name="Westerberg I."/>
            <person name="Brannstrom I.O."/>
            <person name="Guillou S."/>
            <person name="Cros-Aarteil S."/>
            <person name="Calhoun S."/>
            <person name="Haridas S."/>
            <person name="Kuo A."/>
            <person name="Mondo S."/>
            <person name="Pangilinan J."/>
            <person name="Riley R."/>
            <person name="LaButti K."/>
            <person name="Andreopoulos B."/>
            <person name="Lipzen A."/>
            <person name="Chen C."/>
            <person name="Yan M."/>
            <person name="Daum C."/>
            <person name="Ng V."/>
            <person name="Clum A."/>
            <person name="Steindorff A."/>
            <person name="Ohm R.A."/>
            <person name="Martin F."/>
            <person name="Silar P."/>
            <person name="Natvig D.O."/>
            <person name="Lalanne C."/>
            <person name="Gautier V."/>
            <person name="Ament-Velasquez S.L."/>
            <person name="Kruys A."/>
            <person name="Hutchinson M.I."/>
            <person name="Powell A.J."/>
            <person name="Barry K."/>
            <person name="Miller A.N."/>
            <person name="Grigoriev I.V."/>
            <person name="Debuchy R."/>
            <person name="Gladieux P."/>
            <person name="Hiltunen Thoren M."/>
            <person name="Johannesson H."/>
        </authorList>
    </citation>
    <scope>NUCLEOTIDE SEQUENCE</scope>
    <source>
        <strain evidence="2">CBS 333.67</strain>
    </source>
</reference>
<organism evidence="2 3">
    <name type="scientific">Chaetomium strumarium</name>
    <dbReference type="NCBI Taxonomy" id="1170767"/>
    <lineage>
        <taxon>Eukaryota</taxon>
        <taxon>Fungi</taxon>
        <taxon>Dikarya</taxon>
        <taxon>Ascomycota</taxon>
        <taxon>Pezizomycotina</taxon>
        <taxon>Sordariomycetes</taxon>
        <taxon>Sordariomycetidae</taxon>
        <taxon>Sordariales</taxon>
        <taxon>Chaetomiaceae</taxon>
        <taxon>Chaetomium</taxon>
    </lineage>
</organism>
<reference evidence="2" key="2">
    <citation type="submission" date="2023-06" db="EMBL/GenBank/DDBJ databases">
        <authorList>
            <consortium name="Lawrence Berkeley National Laboratory"/>
            <person name="Mondo S.J."/>
            <person name="Hensen N."/>
            <person name="Bonometti L."/>
            <person name="Westerberg I."/>
            <person name="Brannstrom I.O."/>
            <person name="Guillou S."/>
            <person name="Cros-Aarteil S."/>
            <person name="Calhoun S."/>
            <person name="Haridas S."/>
            <person name="Kuo A."/>
            <person name="Pangilinan J."/>
            <person name="Riley R."/>
            <person name="Labutti K."/>
            <person name="Andreopoulos B."/>
            <person name="Lipzen A."/>
            <person name="Chen C."/>
            <person name="Yanf M."/>
            <person name="Daum C."/>
            <person name="Ng V."/>
            <person name="Clum A."/>
            <person name="Steindorff A."/>
            <person name="Ohm R."/>
            <person name="Martin F."/>
            <person name="Silar P."/>
            <person name="Natvig D."/>
            <person name="Lalanne C."/>
            <person name="Gautier V."/>
            <person name="Ament-Velasquez S.L."/>
            <person name="Kruys A."/>
            <person name="Hutchinson M.I."/>
            <person name="Powell A.J."/>
            <person name="Barry K."/>
            <person name="Miller A.N."/>
            <person name="Grigoriev I.V."/>
            <person name="Debuchy R."/>
            <person name="Gladieux P."/>
            <person name="Thoren M.H."/>
            <person name="Johannesson H."/>
        </authorList>
    </citation>
    <scope>NUCLEOTIDE SEQUENCE</scope>
    <source>
        <strain evidence="2">CBS 333.67</strain>
    </source>
</reference>
<comment type="caution">
    <text evidence="2">The sequence shown here is derived from an EMBL/GenBank/DDBJ whole genome shotgun (WGS) entry which is preliminary data.</text>
</comment>
<dbReference type="RefSeq" id="XP_062726643.1">
    <property type="nucleotide sequence ID" value="XM_062866605.1"/>
</dbReference>
<accession>A0AAJ0M6G9</accession>
<sequence length="115" mass="12995">MSTETSPSSVHRRTLFKVPDRDNQQKLIEAYRVLMKDQVKDGKPYILRSVTGIAKDDPRSRNYTVISDMWFANLDDMKYYDTECPAHAALKTAIKEYLAEPPLVICTDGPSGLVG</sequence>
<gene>
    <name evidence="2" type="ORF">B0T15DRAFT_489509</name>
</gene>
<dbReference type="PROSITE" id="PS51502">
    <property type="entry name" value="S_R_A_B_BARREL"/>
    <property type="match status" value="1"/>
</dbReference>
<dbReference type="Proteomes" id="UP001273166">
    <property type="component" value="Unassembled WGS sequence"/>
</dbReference>
<dbReference type="EMBL" id="JAUDZG010000001">
    <property type="protein sequence ID" value="KAK3310863.1"/>
    <property type="molecule type" value="Genomic_DNA"/>
</dbReference>
<dbReference type="SMART" id="SM00886">
    <property type="entry name" value="Dabb"/>
    <property type="match status" value="1"/>
</dbReference>
<protein>
    <recommendedName>
        <fullName evidence="1">Stress-response A/B barrel domain-containing protein</fullName>
    </recommendedName>
</protein>
<dbReference type="SUPFAM" id="SSF54909">
    <property type="entry name" value="Dimeric alpha+beta barrel"/>
    <property type="match status" value="1"/>
</dbReference>
<dbReference type="InterPro" id="IPR011008">
    <property type="entry name" value="Dimeric_a/b-barrel"/>
</dbReference>
<evidence type="ECO:0000313" key="3">
    <source>
        <dbReference type="Proteomes" id="UP001273166"/>
    </source>
</evidence>
<evidence type="ECO:0000313" key="2">
    <source>
        <dbReference type="EMBL" id="KAK3310863.1"/>
    </source>
</evidence>
<name>A0AAJ0M6G9_9PEZI</name>
<dbReference type="Gene3D" id="3.30.70.100">
    <property type="match status" value="1"/>
</dbReference>
<feature type="domain" description="Stress-response A/B barrel" evidence="1">
    <location>
        <begin position="10"/>
        <end position="107"/>
    </location>
</feature>
<evidence type="ECO:0000259" key="1">
    <source>
        <dbReference type="PROSITE" id="PS51502"/>
    </source>
</evidence>